<dbReference type="Proteomes" id="UP000299102">
    <property type="component" value="Unassembled WGS sequence"/>
</dbReference>
<keyword evidence="2" id="KW-1185">Reference proteome</keyword>
<accession>A0A4C1YHU1</accession>
<protein>
    <submittedName>
        <fullName evidence="1">Uncharacterized protein</fullName>
    </submittedName>
</protein>
<sequence length="186" mass="20874">MPKAKNLIQENRRIRYSRRVQHTLQIASGSVHETLGHLHISKIVSHWVPLNLTENQQQVFYYLSTTEFTEFTLSRPARRAGRGSGGGLQSRVGSFELFLFVPRSAATRYFALCAGLGKSYLSPRRRAADNSLCCAPAIFKNGSDTLRRREYKGRDAGLFSEYASTGSAARLLLARRTPNVVKFHAL</sequence>
<dbReference type="EMBL" id="BGZK01001212">
    <property type="protein sequence ID" value="GBP74564.1"/>
    <property type="molecule type" value="Genomic_DNA"/>
</dbReference>
<name>A0A4C1YHU1_EUMVA</name>
<proteinExistence type="predicted"/>
<gene>
    <name evidence="1" type="ORF">EVAR_59499_1</name>
</gene>
<dbReference type="AlphaFoldDB" id="A0A4C1YHU1"/>
<evidence type="ECO:0000313" key="2">
    <source>
        <dbReference type="Proteomes" id="UP000299102"/>
    </source>
</evidence>
<reference evidence="1 2" key="1">
    <citation type="journal article" date="2019" name="Commun. Biol.">
        <title>The bagworm genome reveals a unique fibroin gene that provides high tensile strength.</title>
        <authorList>
            <person name="Kono N."/>
            <person name="Nakamura H."/>
            <person name="Ohtoshi R."/>
            <person name="Tomita M."/>
            <person name="Numata K."/>
            <person name="Arakawa K."/>
        </authorList>
    </citation>
    <scope>NUCLEOTIDE SEQUENCE [LARGE SCALE GENOMIC DNA]</scope>
</reference>
<comment type="caution">
    <text evidence="1">The sequence shown here is derived from an EMBL/GenBank/DDBJ whole genome shotgun (WGS) entry which is preliminary data.</text>
</comment>
<organism evidence="1 2">
    <name type="scientific">Eumeta variegata</name>
    <name type="common">Bagworm moth</name>
    <name type="synonym">Eumeta japonica</name>
    <dbReference type="NCBI Taxonomy" id="151549"/>
    <lineage>
        <taxon>Eukaryota</taxon>
        <taxon>Metazoa</taxon>
        <taxon>Ecdysozoa</taxon>
        <taxon>Arthropoda</taxon>
        <taxon>Hexapoda</taxon>
        <taxon>Insecta</taxon>
        <taxon>Pterygota</taxon>
        <taxon>Neoptera</taxon>
        <taxon>Endopterygota</taxon>
        <taxon>Lepidoptera</taxon>
        <taxon>Glossata</taxon>
        <taxon>Ditrysia</taxon>
        <taxon>Tineoidea</taxon>
        <taxon>Psychidae</taxon>
        <taxon>Oiketicinae</taxon>
        <taxon>Eumeta</taxon>
    </lineage>
</organism>
<evidence type="ECO:0000313" key="1">
    <source>
        <dbReference type="EMBL" id="GBP74564.1"/>
    </source>
</evidence>